<dbReference type="PANTHER" id="PTHR12460:SF0">
    <property type="entry name" value="CID DOMAIN-CONTAINING PROTEIN-RELATED"/>
    <property type="match status" value="1"/>
</dbReference>
<dbReference type="AlphaFoldDB" id="A0A914B2J4"/>
<comment type="subcellular location">
    <subcellularLocation>
        <location evidence="1">Nucleus</location>
    </subcellularLocation>
</comment>
<dbReference type="EnsemblMetazoa" id="XM_038214091.1">
    <property type="protein sequence ID" value="XP_038070019.1"/>
    <property type="gene ID" value="LOC119739236"/>
</dbReference>
<evidence type="ECO:0000313" key="7">
    <source>
        <dbReference type="EnsemblMetazoa" id="XP_038070019.1"/>
    </source>
</evidence>
<dbReference type="InterPro" id="IPR032337">
    <property type="entry name" value="RPRD1A/B_C"/>
</dbReference>
<proteinExistence type="inferred from homology"/>
<dbReference type="SUPFAM" id="SSF48464">
    <property type="entry name" value="ENTH/VHS domain"/>
    <property type="match status" value="1"/>
</dbReference>
<evidence type="ECO:0000256" key="4">
    <source>
        <dbReference type="SAM" id="Coils"/>
    </source>
</evidence>
<dbReference type="GO" id="GO:0042802">
    <property type="term" value="F:identical protein binding"/>
    <property type="evidence" value="ECO:0007669"/>
    <property type="project" value="UniProtKB-ARBA"/>
</dbReference>
<feature type="region of interest" description="Disordered" evidence="5">
    <location>
        <begin position="133"/>
        <end position="185"/>
    </location>
</feature>
<dbReference type="GO" id="GO:0031124">
    <property type="term" value="P:mRNA 3'-end processing"/>
    <property type="evidence" value="ECO:0007669"/>
    <property type="project" value="TreeGrafter"/>
</dbReference>
<dbReference type="PANTHER" id="PTHR12460">
    <property type="entry name" value="CYCLIN-DEPENDENT KINASE INHIBITOR-RELATED PROTEIN"/>
    <property type="match status" value="1"/>
</dbReference>
<evidence type="ECO:0000256" key="3">
    <source>
        <dbReference type="ARBA" id="ARBA00034310"/>
    </source>
</evidence>
<keyword evidence="4" id="KW-0175">Coiled coil</keyword>
<evidence type="ECO:0000256" key="1">
    <source>
        <dbReference type="ARBA" id="ARBA00004123"/>
    </source>
</evidence>
<dbReference type="InterPro" id="IPR006569">
    <property type="entry name" value="CID_dom"/>
</dbReference>
<dbReference type="CDD" id="cd17002">
    <property type="entry name" value="CID_RPRD1"/>
    <property type="match status" value="1"/>
</dbReference>
<evidence type="ECO:0000256" key="5">
    <source>
        <dbReference type="SAM" id="MobiDB-lite"/>
    </source>
</evidence>
<dbReference type="GO" id="GO:0000993">
    <property type="term" value="F:RNA polymerase II complex binding"/>
    <property type="evidence" value="ECO:0007669"/>
    <property type="project" value="TreeGrafter"/>
</dbReference>
<dbReference type="InterPro" id="IPR008942">
    <property type="entry name" value="ENTH_VHS"/>
</dbReference>
<dbReference type="OrthoDB" id="10069473at2759"/>
<feature type="compositionally biased region" description="Basic residues" evidence="5">
    <location>
        <begin position="139"/>
        <end position="161"/>
    </location>
</feature>
<sequence length="372" mass="42173">MSSFSEGALTEKLAGLTNSQQSIQTMSLWLIHHRKHARKIVKIWNIELKKAKTKRKLVFIYLANDVVQNGKKKGAEFTKEFSTIIDHAFSHVLETAEDEKTKKALARVLSVWAERNVFSSQLLYKMTTLLSGEAPPPVKKARHSEPRHHHHHHRHHQHHHSQPAQASPAPPDSDSQNEEAAKKEKFEASFGEKFEELHGLLGEEQDGSEEEEDEHVDPEDVPEADEIIQALNDMDNSASSDAVVREKIAKLPPEVQDVSLLDKIQEMEQADRLSALVNDACSLLDDYNVRLSLELEDRQHVMRMLKNYRISQHQKLKEAEEKLKDFKTKHDKVTLVRKDLASHIQNLPDLTLLPDVTGGLAPLPSAGDLFSV</sequence>
<dbReference type="FunFam" id="1.25.40.90:FF:000007">
    <property type="entry name" value="Regulation of nuclear pre-mRNA domain-containing protein 1B"/>
    <property type="match status" value="1"/>
</dbReference>
<organism evidence="7 8">
    <name type="scientific">Patiria miniata</name>
    <name type="common">Bat star</name>
    <name type="synonym">Asterina miniata</name>
    <dbReference type="NCBI Taxonomy" id="46514"/>
    <lineage>
        <taxon>Eukaryota</taxon>
        <taxon>Metazoa</taxon>
        <taxon>Echinodermata</taxon>
        <taxon>Eleutherozoa</taxon>
        <taxon>Asterozoa</taxon>
        <taxon>Asteroidea</taxon>
        <taxon>Valvatacea</taxon>
        <taxon>Valvatida</taxon>
        <taxon>Asterinidae</taxon>
        <taxon>Patiria</taxon>
    </lineage>
</organism>
<dbReference type="OMA" id="KTWQREL"/>
<dbReference type="SMART" id="SM00582">
    <property type="entry name" value="RPR"/>
    <property type="match status" value="1"/>
</dbReference>
<evidence type="ECO:0000259" key="6">
    <source>
        <dbReference type="PROSITE" id="PS51391"/>
    </source>
</evidence>
<dbReference type="Gene3D" id="1.25.40.90">
    <property type="match status" value="1"/>
</dbReference>
<evidence type="ECO:0000313" key="8">
    <source>
        <dbReference type="Proteomes" id="UP000887568"/>
    </source>
</evidence>
<protein>
    <recommendedName>
        <fullName evidence="6">CID domain-containing protein</fullName>
    </recommendedName>
</protein>
<dbReference type="RefSeq" id="XP_038070019.1">
    <property type="nucleotide sequence ID" value="XM_038214091.1"/>
</dbReference>
<feature type="domain" description="CID" evidence="6">
    <location>
        <begin position="1"/>
        <end position="134"/>
    </location>
</feature>
<comment type="similarity">
    <text evidence="3">Belongs to the UPF0400 (RTT103) family.</text>
</comment>
<dbReference type="GO" id="GO:0097550">
    <property type="term" value="C:transcription preinitiation complex"/>
    <property type="evidence" value="ECO:0007669"/>
    <property type="project" value="UniProtKB-ARBA"/>
</dbReference>
<dbReference type="Proteomes" id="UP000887568">
    <property type="component" value="Unplaced"/>
</dbReference>
<dbReference type="Pfam" id="PF04818">
    <property type="entry name" value="CID"/>
    <property type="match status" value="1"/>
</dbReference>
<evidence type="ECO:0000256" key="2">
    <source>
        <dbReference type="ARBA" id="ARBA00023242"/>
    </source>
</evidence>
<keyword evidence="2" id="KW-0539">Nucleus</keyword>
<dbReference type="CTD" id="58490"/>
<name>A0A914B2J4_PATMI</name>
<dbReference type="Gene3D" id="6.10.250.2560">
    <property type="match status" value="1"/>
</dbReference>
<feature type="coiled-coil region" evidence="4">
    <location>
        <begin position="309"/>
        <end position="336"/>
    </location>
</feature>
<dbReference type="PROSITE" id="PS51391">
    <property type="entry name" value="CID"/>
    <property type="match status" value="1"/>
</dbReference>
<accession>A0A914B2J4</accession>
<reference evidence="7" key="1">
    <citation type="submission" date="2022-11" db="UniProtKB">
        <authorList>
            <consortium name="EnsemblMetazoa"/>
        </authorList>
    </citation>
    <scope>IDENTIFICATION</scope>
</reference>
<dbReference type="GO" id="GO:0001111">
    <property type="term" value="P:RNA polymerase II promoter clearance"/>
    <property type="evidence" value="ECO:0007669"/>
    <property type="project" value="UniProtKB-ARBA"/>
</dbReference>
<dbReference type="Pfam" id="PF16566">
    <property type="entry name" value="CREPT"/>
    <property type="match status" value="1"/>
</dbReference>
<dbReference type="GeneID" id="119739236"/>
<keyword evidence="8" id="KW-1185">Reference proteome</keyword>
<dbReference type="GO" id="GO:0005654">
    <property type="term" value="C:nucleoplasm"/>
    <property type="evidence" value="ECO:0007669"/>
    <property type="project" value="UniProtKB-ARBA"/>
</dbReference>